<keyword evidence="5 8" id="KW-0812">Transmembrane</keyword>
<evidence type="ECO:0000256" key="6">
    <source>
        <dbReference type="ARBA" id="ARBA00022989"/>
    </source>
</evidence>
<dbReference type="Gene3D" id="3.40.720.10">
    <property type="entry name" value="Alkaline Phosphatase, subunit A"/>
    <property type="match status" value="1"/>
</dbReference>
<dbReference type="InterPro" id="IPR000917">
    <property type="entry name" value="Sulfatase_N"/>
</dbReference>
<dbReference type="GO" id="GO:0009244">
    <property type="term" value="P:lipopolysaccharide core region biosynthetic process"/>
    <property type="evidence" value="ECO:0007669"/>
    <property type="project" value="TreeGrafter"/>
</dbReference>
<dbReference type="PANTHER" id="PTHR30443">
    <property type="entry name" value="INNER MEMBRANE PROTEIN"/>
    <property type="match status" value="1"/>
</dbReference>
<feature type="transmembrane region" description="Helical" evidence="8">
    <location>
        <begin position="150"/>
        <end position="172"/>
    </location>
</feature>
<keyword evidence="2" id="KW-1003">Cell membrane</keyword>
<gene>
    <name evidence="11" type="ORF">LCR_04675</name>
</gene>
<dbReference type="InterPro" id="IPR040423">
    <property type="entry name" value="PEA_transferase"/>
</dbReference>
<evidence type="ECO:0000313" key="12">
    <source>
        <dbReference type="Proteomes" id="UP000078435"/>
    </source>
</evidence>
<dbReference type="NCBIfam" id="NF028537">
    <property type="entry name" value="P_eth_NH2_trans"/>
    <property type="match status" value="1"/>
</dbReference>
<dbReference type="GO" id="GO:0005886">
    <property type="term" value="C:plasma membrane"/>
    <property type="evidence" value="ECO:0007669"/>
    <property type="project" value="UniProtKB-SubCell"/>
</dbReference>
<keyword evidence="6 8" id="KW-1133">Transmembrane helix</keyword>
<evidence type="ECO:0000313" key="11">
    <source>
        <dbReference type="EMBL" id="KXU78437.1"/>
    </source>
</evidence>
<dbReference type="CDD" id="cd16017">
    <property type="entry name" value="LptA"/>
    <property type="match status" value="1"/>
</dbReference>
<dbReference type="InterPro" id="IPR017850">
    <property type="entry name" value="Alkaline_phosphatase_core_sf"/>
</dbReference>
<keyword evidence="3" id="KW-0997">Cell inner membrane</keyword>
<keyword evidence="11" id="KW-0378">Hydrolase</keyword>
<keyword evidence="4" id="KW-0808">Transferase</keyword>
<dbReference type="Pfam" id="PF08019">
    <property type="entry name" value="EptA_B_N"/>
    <property type="match status" value="1"/>
</dbReference>
<dbReference type="Proteomes" id="UP000078435">
    <property type="component" value="Unassembled WGS sequence"/>
</dbReference>
<dbReference type="EMBL" id="JMGO02000018">
    <property type="protein sequence ID" value="KXU78437.1"/>
    <property type="molecule type" value="Genomic_DNA"/>
</dbReference>
<evidence type="ECO:0000259" key="10">
    <source>
        <dbReference type="Pfam" id="PF08019"/>
    </source>
</evidence>
<organism evidence="11 12">
    <name type="scientific">Aeromonas enteropelogenes</name>
    <name type="common">Aeromonas trota</name>
    <dbReference type="NCBI Taxonomy" id="29489"/>
    <lineage>
        <taxon>Bacteria</taxon>
        <taxon>Pseudomonadati</taxon>
        <taxon>Pseudomonadota</taxon>
        <taxon>Gammaproteobacteria</taxon>
        <taxon>Aeromonadales</taxon>
        <taxon>Aeromonadaceae</taxon>
        <taxon>Aeromonas</taxon>
    </lineage>
</organism>
<sequence>MPFVMETRVVPFIALLAVVFACLFNWPIWLHLYDILSQLERVKTGFVISLPILLVAALNFVFVPFSIRYLLKPFFALLFVISAIASYTMLKYGVQFDQTMIQNVFETNQSEALAYVSTPIVAWVTVTGILPAIGLFFIKINYANRWYKGLLARALSMLVSLAIVTAIAALYYQDYVSVGRNNSSLKREIVPANVVNSTTKFIYKRFLVEPIPFTTLGDDAKRTASSAKPTLMFLVLGEAARSKNYSMNGYARETNPFTSKAGGVISFRQMRSCGTATAVSVPCMFSNMGREEFDGNLARNSEGLLDVLQKAGISIYWKDNNSNCKGVCNRVPNIQIQPTTNPTLCKGDTCYDEVLLQGLDDEVAKMKGDKMLAFHLLGSHGPTYYKRYPSEQRKFVPDCPRSDIENCTTEQLVNTYDNTIRYADLVVARLIARLKQYEEKYNTALIYLSDHGQSLGEMGLYLHSAPYRIAPDEQTRIPMQIWMSPGFIKEKKLNIRCLQKNANATPYSHDNLFSSMLGIWDVKTTVYDKRLDIFSPCRTTQAP</sequence>
<accession>A0A175VD78</accession>
<dbReference type="RefSeq" id="WP_026457693.1">
    <property type="nucleotide sequence ID" value="NZ_JMGO02000018.1"/>
</dbReference>
<dbReference type="InterPro" id="IPR058130">
    <property type="entry name" value="PEA_transf_C"/>
</dbReference>
<dbReference type="PANTHER" id="PTHR30443:SF0">
    <property type="entry name" value="PHOSPHOETHANOLAMINE TRANSFERASE EPTA"/>
    <property type="match status" value="1"/>
</dbReference>
<evidence type="ECO:0000256" key="7">
    <source>
        <dbReference type="ARBA" id="ARBA00023136"/>
    </source>
</evidence>
<feature type="domain" description="Sulfatase N-terminal" evidence="9">
    <location>
        <begin position="232"/>
        <end position="519"/>
    </location>
</feature>
<dbReference type="Pfam" id="PF00884">
    <property type="entry name" value="Sulfatase"/>
    <property type="match status" value="1"/>
</dbReference>
<feature type="transmembrane region" description="Helical" evidence="8">
    <location>
        <begin position="114"/>
        <end position="138"/>
    </location>
</feature>
<evidence type="ECO:0000256" key="1">
    <source>
        <dbReference type="ARBA" id="ARBA00004429"/>
    </source>
</evidence>
<keyword evidence="7 8" id="KW-0472">Membrane</keyword>
<comment type="subcellular location">
    <subcellularLocation>
        <location evidence="1">Cell inner membrane</location>
        <topology evidence="1">Multi-pass membrane protein</topology>
    </subcellularLocation>
</comment>
<dbReference type="GO" id="GO:0016776">
    <property type="term" value="F:phosphotransferase activity, phosphate group as acceptor"/>
    <property type="evidence" value="ECO:0007669"/>
    <property type="project" value="TreeGrafter"/>
</dbReference>
<evidence type="ECO:0000256" key="2">
    <source>
        <dbReference type="ARBA" id="ARBA00022475"/>
    </source>
</evidence>
<comment type="caution">
    <text evidence="11">The sequence shown here is derived from an EMBL/GenBank/DDBJ whole genome shotgun (WGS) entry which is preliminary data.</text>
</comment>
<dbReference type="SUPFAM" id="SSF53649">
    <property type="entry name" value="Alkaline phosphatase-like"/>
    <property type="match status" value="1"/>
</dbReference>
<evidence type="ECO:0000256" key="4">
    <source>
        <dbReference type="ARBA" id="ARBA00022679"/>
    </source>
</evidence>
<dbReference type="AlphaFoldDB" id="A0A175VD78"/>
<evidence type="ECO:0000256" key="3">
    <source>
        <dbReference type="ARBA" id="ARBA00022519"/>
    </source>
</evidence>
<protein>
    <submittedName>
        <fullName evidence="11">Hydrolase</fullName>
    </submittedName>
</protein>
<feature type="transmembrane region" description="Helical" evidence="8">
    <location>
        <begin position="12"/>
        <end position="33"/>
    </location>
</feature>
<evidence type="ECO:0000259" key="9">
    <source>
        <dbReference type="Pfam" id="PF00884"/>
    </source>
</evidence>
<dbReference type="OrthoDB" id="9786870at2"/>
<evidence type="ECO:0000256" key="5">
    <source>
        <dbReference type="ARBA" id="ARBA00022692"/>
    </source>
</evidence>
<evidence type="ECO:0000256" key="8">
    <source>
        <dbReference type="SAM" id="Phobius"/>
    </source>
</evidence>
<dbReference type="GO" id="GO:0016787">
    <property type="term" value="F:hydrolase activity"/>
    <property type="evidence" value="ECO:0007669"/>
    <property type="project" value="UniProtKB-KW"/>
</dbReference>
<name>A0A175VD78_AEREN</name>
<dbReference type="InterPro" id="IPR012549">
    <property type="entry name" value="EptA-like_N"/>
</dbReference>
<proteinExistence type="predicted"/>
<feature type="transmembrane region" description="Helical" evidence="8">
    <location>
        <begin position="74"/>
        <end position="94"/>
    </location>
</feature>
<feature type="transmembrane region" description="Helical" evidence="8">
    <location>
        <begin position="45"/>
        <end position="67"/>
    </location>
</feature>
<feature type="domain" description="Phosphoethanolamine transferase N-terminal" evidence="10">
    <location>
        <begin position="54"/>
        <end position="204"/>
    </location>
</feature>
<reference evidence="11 12" key="1">
    <citation type="submission" date="2016-02" db="EMBL/GenBank/DDBJ databases">
        <title>Draft genome sequence of Aeromonas trota strain 1999lcr isolated from cerebrospinal fluid (CSF).</title>
        <authorList>
            <person name="Dallagassa C.B."/>
            <person name="Prediger K.C."/>
            <person name="Weiss V.A."/>
            <person name="Assis F.E."/>
            <person name="Baura V."/>
            <person name="Cruz L.M."/>
            <person name="Souza E.M."/>
            <person name="Pedrosa F.O."/>
            <person name="Fadel-Picheth C.M."/>
        </authorList>
    </citation>
    <scope>NUCLEOTIDE SEQUENCE [LARGE SCALE GENOMIC DNA]</scope>
    <source>
        <strain evidence="11 12">1999lcr</strain>
    </source>
</reference>